<reference evidence="1" key="1">
    <citation type="journal article" date="2021" name="PeerJ">
        <title>Extensive microbial diversity within the chicken gut microbiome revealed by metagenomics and culture.</title>
        <authorList>
            <person name="Gilroy R."/>
            <person name="Ravi A."/>
            <person name="Getino M."/>
            <person name="Pursley I."/>
            <person name="Horton D.L."/>
            <person name="Alikhan N.F."/>
            <person name="Baker D."/>
            <person name="Gharbi K."/>
            <person name="Hall N."/>
            <person name="Watson M."/>
            <person name="Adriaenssens E.M."/>
            <person name="Foster-Nyarko E."/>
            <person name="Jarju S."/>
            <person name="Secka A."/>
            <person name="Antonio M."/>
            <person name="Oren A."/>
            <person name="Chaudhuri R.R."/>
            <person name="La Ragione R."/>
            <person name="Hildebrand F."/>
            <person name="Pallen M.J."/>
        </authorList>
    </citation>
    <scope>NUCLEOTIDE SEQUENCE</scope>
    <source>
        <strain evidence="1">CHK193-16274</strain>
    </source>
</reference>
<evidence type="ECO:0000313" key="2">
    <source>
        <dbReference type="Proteomes" id="UP000749320"/>
    </source>
</evidence>
<dbReference type="RefSeq" id="WP_302999206.1">
    <property type="nucleotide sequence ID" value="NZ_CAUFBS010000010.1"/>
</dbReference>
<sequence length="138" mass="16777">MAYNHQKEELKWKSKKRKEELILRNLGTPESIIKELYEYDRIDFNRDRKYKENEITTQENFFVCKPTYDQIFIISVEDLLNQIENDSLLYKLKKSNSILLKILLLRFLEYDINEISLELNMTPNAVRKRINKFKKIII</sequence>
<dbReference type="Proteomes" id="UP000749320">
    <property type="component" value="Unassembled WGS sequence"/>
</dbReference>
<organism evidence="1 2">
    <name type="scientific">Thomasclavelia spiroformis</name>
    <dbReference type="NCBI Taxonomy" id="29348"/>
    <lineage>
        <taxon>Bacteria</taxon>
        <taxon>Bacillati</taxon>
        <taxon>Bacillota</taxon>
        <taxon>Erysipelotrichia</taxon>
        <taxon>Erysipelotrichales</taxon>
        <taxon>Coprobacillaceae</taxon>
        <taxon>Thomasclavelia</taxon>
    </lineage>
</organism>
<dbReference type="EMBL" id="DYWV01000170">
    <property type="protein sequence ID" value="HJF40272.1"/>
    <property type="molecule type" value="Genomic_DNA"/>
</dbReference>
<proteinExistence type="predicted"/>
<reference evidence="1" key="2">
    <citation type="submission" date="2021-09" db="EMBL/GenBank/DDBJ databases">
        <authorList>
            <person name="Gilroy R."/>
        </authorList>
    </citation>
    <scope>NUCLEOTIDE SEQUENCE</scope>
    <source>
        <strain evidence="1">CHK193-16274</strain>
    </source>
</reference>
<name>A0A921KKQ4_9FIRM</name>
<protein>
    <recommendedName>
        <fullName evidence="3">Sigma-70 family RNA polymerase sigma factor</fullName>
    </recommendedName>
</protein>
<gene>
    <name evidence="1" type="ORF">K8V91_05040</name>
</gene>
<accession>A0A921KKQ4</accession>
<evidence type="ECO:0000313" key="1">
    <source>
        <dbReference type="EMBL" id="HJF40272.1"/>
    </source>
</evidence>
<comment type="caution">
    <text evidence="1">The sequence shown here is derived from an EMBL/GenBank/DDBJ whole genome shotgun (WGS) entry which is preliminary data.</text>
</comment>
<dbReference type="AlphaFoldDB" id="A0A921KKQ4"/>
<evidence type="ECO:0008006" key="3">
    <source>
        <dbReference type="Google" id="ProtNLM"/>
    </source>
</evidence>